<evidence type="ECO:0008006" key="3">
    <source>
        <dbReference type="Google" id="ProtNLM"/>
    </source>
</evidence>
<evidence type="ECO:0000313" key="1">
    <source>
        <dbReference type="EMBL" id="GGG04484.1"/>
    </source>
</evidence>
<name>A0A917D2L7_9NOCA</name>
<proteinExistence type="predicted"/>
<comment type="caution">
    <text evidence="1">The sequence shown here is derived from an EMBL/GenBank/DDBJ whole genome shotgun (WGS) entry which is preliminary data.</text>
</comment>
<keyword evidence="2" id="KW-1185">Reference proteome</keyword>
<dbReference type="EMBL" id="BMCU01000002">
    <property type="protein sequence ID" value="GGG04484.1"/>
    <property type="molecule type" value="Genomic_DNA"/>
</dbReference>
<dbReference type="AlphaFoldDB" id="A0A917D2L7"/>
<reference evidence="1" key="2">
    <citation type="submission" date="2020-09" db="EMBL/GenBank/DDBJ databases">
        <authorList>
            <person name="Sun Q."/>
            <person name="Sedlacek I."/>
        </authorList>
    </citation>
    <scope>NUCLEOTIDE SEQUENCE</scope>
    <source>
        <strain evidence="1">CCM 7905</strain>
    </source>
</reference>
<gene>
    <name evidence="1" type="ORF">GCM10007304_18260</name>
</gene>
<organism evidence="1 2">
    <name type="scientific">Rhodococcoides trifolii</name>
    <dbReference type="NCBI Taxonomy" id="908250"/>
    <lineage>
        <taxon>Bacteria</taxon>
        <taxon>Bacillati</taxon>
        <taxon>Actinomycetota</taxon>
        <taxon>Actinomycetes</taxon>
        <taxon>Mycobacteriales</taxon>
        <taxon>Nocardiaceae</taxon>
        <taxon>Rhodococcoides</taxon>
    </lineage>
</organism>
<sequence length="144" mass="17270">MLMTRWHPWRHLRTEHPDVDVEFHRHDSGCLGRWLNGSIEINPRSNQRERRCTLTHEIVHLERGPVPNDVRLARREETTVDRLTAHRLIALDALIDVLAWNRYRVDDEAAEELWVDLPTLITRVRTLTDEERRYIDTELSRRQP</sequence>
<dbReference type="Proteomes" id="UP000654257">
    <property type="component" value="Unassembled WGS sequence"/>
</dbReference>
<evidence type="ECO:0000313" key="2">
    <source>
        <dbReference type="Proteomes" id="UP000654257"/>
    </source>
</evidence>
<reference evidence="1" key="1">
    <citation type="journal article" date="2014" name="Int. J. Syst. Evol. Microbiol.">
        <title>Complete genome sequence of Corynebacterium casei LMG S-19264T (=DSM 44701T), isolated from a smear-ripened cheese.</title>
        <authorList>
            <consortium name="US DOE Joint Genome Institute (JGI-PGF)"/>
            <person name="Walter F."/>
            <person name="Albersmeier A."/>
            <person name="Kalinowski J."/>
            <person name="Ruckert C."/>
        </authorList>
    </citation>
    <scope>NUCLEOTIDE SEQUENCE</scope>
    <source>
        <strain evidence="1">CCM 7905</strain>
    </source>
</reference>
<protein>
    <recommendedName>
        <fullName evidence="3">IrrE N-terminal-like domain-containing protein</fullName>
    </recommendedName>
</protein>
<accession>A0A917D2L7</accession>